<evidence type="ECO:0000313" key="4">
    <source>
        <dbReference type="Proteomes" id="UP001524435"/>
    </source>
</evidence>
<dbReference type="PANTHER" id="PTHR30486">
    <property type="entry name" value="TWITCHING MOTILITY PROTEIN PILT"/>
    <property type="match status" value="1"/>
</dbReference>
<evidence type="ECO:0000259" key="2">
    <source>
        <dbReference type="Pfam" id="PF00437"/>
    </source>
</evidence>
<comment type="caution">
    <text evidence="3">The sequence shown here is derived from an EMBL/GenBank/DDBJ whole genome shotgun (WGS) entry which is preliminary data.</text>
</comment>
<protein>
    <submittedName>
        <fullName evidence="3">CpaF/VirB11 family protein</fullName>
    </submittedName>
</protein>
<evidence type="ECO:0000256" key="1">
    <source>
        <dbReference type="ARBA" id="ARBA00006611"/>
    </source>
</evidence>
<evidence type="ECO:0000313" key="3">
    <source>
        <dbReference type="EMBL" id="MCQ5120841.1"/>
    </source>
</evidence>
<dbReference type="PANTHER" id="PTHR30486:SF6">
    <property type="entry name" value="TYPE IV PILUS RETRACTATION ATPASE PILT"/>
    <property type="match status" value="1"/>
</dbReference>
<dbReference type="RefSeq" id="WP_256197269.1">
    <property type="nucleotide sequence ID" value="NZ_JANGCH010000001.1"/>
</dbReference>
<accession>A0ABT1SI08</accession>
<dbReference type="Gene3D" id="3.40.50.300">
    <property type="entry name" value="P-loop containing nucleotide triphosphate hydrolases"/>
    <property type="match status" value="1"/>
</dbReference>
<dbReference type="CDD" id="cd01130">
    <property type="entry name" value="VirB11-like_ATPase"/>
    <property type="match status" value="1"/>
</dbReference>
<dbReference type="InterPro" id="IPR001482">
    <property type="entry name" value="T2SS/T4SS_dom"/>
</dbReference>
<dbReference type="EMBL" id="JANGCH010000001">
    <property type="protein sequence ID" value="MCQ5120841.1"/>
    <property type="molecule type" value="Genomic_DNA"/>
</dbReference>
<dbReference type="Pfam" id="PF00437">
    <property type="entry name" value="T2SSE"/>
    <property type="match status" value="1"/>
</dbReference>
<dbReference type="InterPro" id="IPR050921">
    <property type="entry name" value="T4SS_GSP_E_ATPase"/>
</dbReference>
<comment type="similarity">
    <text evidence="1">Belongs to the GSP E family.</text>
</comment>
<dbReference type="SUPFAM" id="SSF52540">
    <property type="entry name" value="P-loop containing nucleoside triphosphate hydrolases"/>
    <property type="match status" value="1"/>
</dbReference>
<gene>
    <name evidence="3" type="ORF">NE663_01030</name>
</gene>
<sequence>MKELFYLFQSYLDDPDITDVNYNGRMLWLDHLKKGRYRDDTFCDDEIEQFCFQVANRLNLPFNVTNPLLEAETEDMRISILHPSVSKSGISISIRKTPAVQRLSRSMLIKEKYAPAALLDFLKLAVQKGCNIMVGGLPGVGKTELIKFLASYIPSHQRIITIEDTLELRHHIIHPASDCVALKVNERFTYSDAIKASLRQKPDWLLVSEIRSHEVVYLLEAVSTGAHLLSTIHCSQAASIPKRMIQMFPDGYAQLEAKLEMMYEAVDIGVYLQASVTDNGIRRQIAEAVVFTNEARLCSTMIYDGQKLSLEELPKPLYKKLYPMKERRKKTCS</sequence>
<organism evidence="3 4">
    <name type="scientific">Massilicoli timonensis</name>
    <dbReference type="NCBI Taxonomy" id="2015901"/>
    <lineage>
        <taxon>Bacteria</taxon>
        <taxon>Bacillati</taxon>
        <taxon>Bacillota</taxon>
        <taxon>Erysipelotrichia</taxon>
        <taxon>Erysipelotrichales</taxon>
        <taxon>Erysipelotrichaceae</taxon>
        <taxon>Massilicoli</taxon>
    </lineage>
</organism>
<feature type="domain" description="Bacterial type II secretion system protein E" evidence="2">
    <location>
        <begin position="72"/>
        <end position="249"/>
    </location>
</feature>
<keyword evidence="4" id="KW-1185">Reference proteome</keyword>
<dbReference type="Gene3D" id="3.30.450.90">
    <property type="match status" value="1"/>
</dbReference>
<dbReference type="Proteomes" id="UP001524435">
    <property type="component" value="Unassembled WGS sequence"/>
</dbReference>
<proteinExistence type="inferred from homology"/>
<reference evidence="3 4" key="1">
    <citation type="submission" date="2022-06" db="EMBL/GenBank/DDBJ databases">
        <title>Isolation of gut microbiota from human fecal samples.</title>
        <authorList>
            <person name="Pamer E.G."/>
            <person name="Barat B."/>
            <person name="Waligurski E."/>
            <person name="Medina S."/>
            <person name="Paddock L."/>
            <person name="Mostad J."/>
        </authorList>
    </citation>
    <scope>NUCLEOTIDE SEQUENCE [LARGE SCALE GENOMIC DNA]</scope>
    <source>
        <strain evidence="3 4">DFI.6.1</strain>
    </source>
</reference>
<name>A0ABT1SI08_9FIRM</name>
<dbReference type="InterPro" id="IPR027417">
    <property type="entry name" value="P-loop_NTPase"/>
</dbReference>